<feature type="chain" id="PRO_5012249962" description="LysM domain-containing protein" evidence="2">
    <location>
        <begin position="25"/>
        <end position="239"/>
    </location>
</feature>
<name>A0A1J4T6I3_9BACT</name>
<evidence type="ECO:0000313" key="5">
    <source>
        <dbReference type="Proteomes" id="UP000183192"/>
    </source>
</evidence>
<feature type="domain" description="LysM" evidence="3">
    <location>
        <begin position="30"/>
        <end position="73"/>
    </location>
</feature>
<dbReference type="InterPro" id="IPR036779">
    <property type="entry name" value="LysM_dom_sf"/>
</dbReference>
<keyword evidence="1" id="KW-0812">Transmembrane</keyword>
<dbReference type="EMBL" id="MNUU01000036">
    <property type="protein sequence ID" value="OIO07716.1"/>
    <property type="molecule type" value="Genomic_DNA"/>
</dbReference>
<dbReference type="Proteomes" id="UP000183192">
    <property type="component" value="Unassembled WGS sequence"/>
</dbReference>
<proteinExistence type="predicted"/>
<evidence type="ECO:0000313" key="4">
    <source>
        <dbReference type="EMBL" id="OIO07716.1"/>
    </source>
</evidence>
<sequence length="239" mass="26736">MKKHFVALAVVVAVVVCFISMAMAVDKVVYTVKRGDTLGELMYAWKVQGIEIEKLYSWNPSLGTQVKIGQEIVYYLPDRLSVNAQLSEQEIKKVVEDTISQVRAKEQGTSKANQVLSLLALCAGIALAVVSLVLLIVLLVRTRTGKVKTQSQAVGNKVTIELGKNGLYETDIEFDPATSRWYIPFHHLEGEKERIWAKSEGDARRSAQKCWRQTDKYGEQIDKLLADKIIRPTNKKATA</sequence>
<dbReference type="STRING" id="1805146.AUJ27_01945"/>
<feature type="transmembrane region" description="Helical" evidence="1">
    <location>
        <begin position="115"/>
        <end position="140"/>
    </location>
</feature>
<dbReference type="CDD" id="cd00118">
    <property type="entry name" value="LysM"/>
    <property type="match status" value="1"/>
</dbReference>
<keyword evidence="2" id="KW-0732">Signal</keyword>
<dbReference type="SUPFAM" id="SSF54106">
    <property type="entry name" value="LysM domain"/>
    <property type="match status" value="1"/>
</dbReference>
<feature type="signal peptide" evidence="2">
    <location>
        <begin position="1"/>
        <end position="24"/>
    </location>
</feature>
<organism evidence="4 5">
    <name type="scientific">Candidatus Falkowbacteria bacterium CG1_02_37_44</name>
    <dbReference type="NCBI Taxonomy" id="1805146"/>
    <lineage>
        <taxon>Bacteria</taxon>
        <taxon>Candidatus Falkowiibacteriota</taxon>
    </lineage>
</organism>
<gene>
    <name evidence="4" type="ORF">AUJ27_01945</name>
</gene>
<keyword evidence="1" id="KW-1133">Transmembrane helix</keyword>
<dbReference type="Gene3D" id="3.10.350.10">
    <property type="entry name" value="LysM domain"/>
    <property type="match status" value="1"/>
</dbReference>
<dbReference type="AlphaFoldDB" id="A0A1J4T6I3"/>
<comment type="caution">
    <text evidence="4">The sequence shown here is derived from an EMBL/GenBank/DDBJ whole genome shotgun (WGS) entry which is preliminary data.</text>
</comment>
<reference evidence="4 5" key="1">
    <citation type="journal article" date="2016" name="Environ. Microbiol.">
        <title>Genomic resolution of a cold subsurface aquifer community provides metabolic insights for novel microbes adapted to high CO concentrations.</title>
        <authorList>
            <person name="Probst A.J."/>
            <person name="Castelle C.J."/>
            <person name="Singh A."/>
            <person name="Brown C.T."/>
            <person name="Anantharaman K."/>
            <person name="Sharon I."/>
            <person name="Hug L.A."/>
            <person name="Burstein D."/>
            <person name="Emerson J.B."/>
            <person name="Thomas B.C."/>
            <person name="Banfield J.F."/>
        </authorList>
    </citation>
    <scope>NUCLEOTIDE SEQUENCE [LARGE SCALE GENOMIC DNA]</scope>
    <source>
        <strain evidence="4">CG1_02_37_44</strain>
    </source>
</reference>
<accession>A0A1J4T6I3</accession>
<dbReference type="Pfam" id="PF01476">
    <property type="entry name" value="LysM"/>
    <property type="match status" value="1"/>
</dbReference>
<keyword evidence="1" id="KW-0472">Membrane</keyword>
<evidence type="ECO:0000256" key="2">
    <source>
        <dbReference type="SAM" id="SignalP"/>
    </source>
</evidence>
<evidence type="ECO:0000256" key="1">
    <source>
        <dbReference type="SAM" id="Phobius"/>
    </source>
</evidence>
<protein>
    <recommendedName>
        <fullName evidence="3">LysM domain-containing protein</fullName>
    </recommendedName>
</protein>
<evidence type="ECO:0000259" key="3">
    <source>
        <dbReference type="Pfam" id="PF01476"/>
    </source>
</evidence>
<dbReference type="InterPro" id="IPR018392">
    <property type="entry name" value="LysM"/>
</dbReference>